<dbReference type="GO" id="GO:0046872">
    <property type="term" value="F:metal ion binding"/>
    <property type="evidence" value="ECO:0007669"/>
    <property type="project" value="UniProtKB-KW"/>
</dbReference>
<evidence type="ECO:0000313" key="13">
    <source>
        <dbReference type="EMBL" id="KAJ3034827.1"/>
    </source>
</evidence>
<dbReference type="AlphaFoldDB" id="A0AAD5X041"/>
<dbReference type="Pfam" id="PF02146">
    <property type="entry name" value="SIR2"/>
    <property type="match status" value="1"/>
</dbReference>
<organism evidence="13 14">
    <name type="scientific">Rhizophlyctis rosea</name>
    <dbReference type="NCBI Taxonomy" id="64517"/>
    <lineage>
        <taxon>Eukaryota</taxon>
        <taxon>Fungi</taxon>
        <taxon>Fungi incertae sedis</taxon>
        <taxon>Chytridiomycota</taxon>
        <taxon>Chytridiomycota incertae sedis</taxon>
        <taxon>Chytridiomycetes</taxon>
        <taxon>Rhizophlyctidales</taxon>
        <taxon>Rhizophlyctidaceae</taxon>
        <taxon>Rhizophlyctis</taxon>
    </lineage>
</organism>
<evidence type="ECO:0000256" key="10">
    <source>
        <dbReference type="PROSITE-ProRule" id="PRU00236"/>
    </source>
</evidence>
<evidence type="ECO:0000256" key="5">
    <source>
        <dbReference type="ARBA" id="ARBA00022833"/>
    </source>
</evidence>
<evidence type="ECO:0000256" key="11">
    <source>
        <dbReference type="SAM" id="MobiDB-lite"/>
    </source>
</evidence>
<feature type="binding site" evidence="8">
    <location>
        <begin position="105"/>
        <end position="109"/>
    </location>
    <ligand>
        <name>NAD(+)</name>
        <dbReference type="ChEBI" id="CHEBI:57540"/>
    </ligand>
</feature>
<evidence type="ECO:0000256" key="8">
    <source>
        <dbReference type="PIRSR" id="PIRSR037938-2"/>
    </source>
</evidence>
<evidence type="ECO:0000256" key="2">
    <source>
        <dbReference type="ARBA" id="ARBA00012928"/>
    </source>
</evidence>
<gene>
    <name evidence="13" type="primary">SIRT2</name>
    <name evidence="13" type="ORF">HK097_004385</name>
</gene>
<comment type="cofactor">
    <cofactor evidence="9">
        <name>Zn(2+)</name>
        <dbReference type="ChEBI" id="CHEBI:29105"/>
    </cofactor>
    <text evidence="9">Binds 1 zinc ion per subunit.</text>
</comment>
<feature type="domain" description="Deacetylase sirtuin-type" evidence="12">
    <location>
        <begin position="77"/>
        <end position="375"/>
    </location>
</feature>
<dbReference type="PROSITE" id="PS50305">
    <property type="entry name" value="SIRTUIN"/>
    <property type="match status" value="1"/>
</dbReference>
<keyword evidence="5 9" id="KW-0862">Zinc</keyword>
<dbReference type="EMBL" id="JADGJD010002114">
    <property type="protein sequence ID" value="KAJ3034827.1"/>
    <property type="molecule type" value="Genomic_DNA"/>
</dbReference>
<comment type="caution">
    <text evidence="13">The sequence shown here is derived from an EMBL/GenBank/DDBJ whole genome shotgun (WGS) entry which is preliminary data.</text>
</comment>
<dbReference type="InterPro" id="IPR017328">
    <property type="entry name" value="Sirtuin_class_I"/>
</dbReference>
<evidence type="ECO:0000256" key="4">
    <source>
        <dbReference type="ARBA" id="ARBA00022723"/>
    </source>
</evidence>
<dbReference type="InterPro" id="IPR026591">
    <property type="entry name" value="Sirtuin_cat_small_dom_sf"/>
</dbReference>
<feature type="binding site" evidence="8">
    <location>
        <begin position="115"/>
        <end position="117"/>
    </location>
    <ligand>
        <name>NAD(+)</name>
        <dbReference type="ChEBI" id="CHEBI:57540"/>
    </ligand>
</feature>
<dbReference type="PIRSF" id="PIRSF037938">
    <property type="entry name" value="SIR2_euk"/>
    <property type="match status" value="1"/>
</dbReference>
<keyword evidence="4 9" id="KW-0479">Metal-binding</keyword>
<keyword evidence="3" id="KW-0808">Transferase</keyword>
<evidence type="ECO:0000256" key="7">
    <source>
        <dbReference type="PIRSR" id="PIRSR037938-1"/>
    </source>
</evidence>
<dbReference type="GO" id="GO:0070403">
    <property type="term" value="F:NAD+ binding"/>
    <property type="evidence" value="ECO:0007669"/>
    <property type="project" value="InterPro"/>
</dbReference>
<feature type="binding site" evidence="8">
    <location>
        <begin position="187"/>
        <end position="190"/>
    </location>
    <ligand>
        <name>NAD(+)</name>
        <dbReference type="ChEBI" id="CHEBI:57540"/>
    </ligand>
</feature>
<name>A0AAD5X041_9FUNG</name>
<dbReference type="InterPro" id="IPR050134">
    <property type="entry name" value="NAD-dep_sirtuin_deacylases"/>
</dbReference>
<feature type="binding site" evidence="8">
    <location>
        <position position="361"/>
    </location>
    <ligand>
        <name>NAD(+)</name>
        <dbReference type="ChEBI" id="CHEBI:57540"/>
    </ligand>
</feature>
<evidence type="ECO:0000256" key="6">
    <source>
        <dbReference type="ARBA" id="ARBA00023027"/>
    </source>
</evidence>
<dbReference type="Proteomes" id="UP001212841">
    <property type="component" value="Unassembled WGS sequence"/>
</dbReference>
<dbReference type="SUPFAM" id="SSF52467">
    <property type="entry name" value="DHS-like NAD/FAD-binding domain"/>
    <property type="match status" value="1"/>
</dbReference>
<feature type="binding site" evidence="8">
    <location>
        <begin position="304"/>
        <end position="305"/>
    </location>
    <ligand>
        <name>NAD(+)</name>
        <dbReference type="ChEBI" id="CHEBI:57540"/>
    </ligand>
</feature>
<dbReference type="InterPro" id="IPR029035">
    <property type="entry name" value="DHS-like_NAD/FAD-binding_dom"/>
</dbReference>
<feature type="non-terminal residue" evidence="13">
    <location>
        <position position="1"/>
    </location>
</feature>
<keyword evidence="14" id="KW-1185">Reference proteome</keyword>
<evidence type="ECO:0000313" key="14">
    <source>
        <dbReference type="Proteomes" id="UP001212841"/>
    </source>
</evidence>
<dbReference type="EC" id="2.3.1.286" evidence="2"/>
<sequence>MSSSKGKDGPEWTQYRDPADSIPDEDEESHSLPSTKPSEPPRTPSRHQKPAASRSSPRFAKKVLTPLDQKKADPSLNIIPDNEIQSIAYYIKEMACKNIIVMTGAGISTSAGIPDFRSPGTGLYDNLAKYNLPYPQAIFDINYFRRKPEPFFTLARELYPGNFDPTPSHYFVRLLAEKGVLLRNYTQNIDTLERVAGISGDLLVEAHGSFSDAHCVGEASGSDAESDSDDELGGALKGKPGCGKEYSQQWVKTEIFAGRTPRCEACTGLVKPDIVFFGESLPERFHSLLQDDFQRCDLLIVVGTSLQVMPFAGLINHVNEHVPRLLINREICGVTGSAFSGFDFEGDVQKYRRDARFLGDCDEGCRRLAELLGWGEELEELVRRHRE</sequence>
<feature type="binding site" evidence="9 10">
    <location>
        <position position="242"/>
    </location>
    <ligand>
        <name>Zn(2+)</name>
        <dbReference type="ChEBI" id="CHEBI:29105"/>
    </ligand>
</feature>
<evidence type="ECO:0000259" key="12">
    <source>
        <dbReference type="PROSITE" id="PS50305"/>
    </source>
</evidence>
<dbReference type="GO" id="GO:0005634">
    <property type="term" value="C:nucleus"/>
    <property type="evidence" value="ECO:0007669"/>
    <property type="project" value="TreeGrafter"/>
</dbReference>
<feature type="binding site" evidence="8">
    <location>
        <begin position="328"/>
        <end position="330"/>
    </location>
    <ligand>
        <name>NAD(+)</name>
        <dbReference type="ChEBI" id="CHEBI:57540"/>
    </ligand>
</feature>
<feature type="region of interest" description="Disordered" evidence="11">
    <location>
        <begin position="1"/>
        <end position="60"/>
    </location>
</feature>
<keyword evidence="6 8" id="KW-0520">NAD</keyword>
<evidence type="ECO:0000256" key="1">
    <source>
        <dbReference type="ARBA" id="ARBA00006924"/>
    </source>
</evidence>
<feature type="active site" description="Proton acceptor" evidence="7 10">
    <location>
        <position position="207"/>
    </location>
</feature>
<feature type="compositionally biased region" description="Basic and acidic residues" evidence="11">
    <location>
        <begin position="1"/>
        <end position="10"/>
    </location>
</feature>
<proteinExistence type="inferred from homology"/>
<evidence type="ECO:0000256" key="3">
    <source>
        <dbReference type="ARBA" id="ARBA00022679"/>
    </source>
</evidence>
<dbReference type="CDD" id="cd01408">
    <property type="entry name" value="SIRT1"/>
    <property type="match status" value="1"/>
</dbReference>
<dbReference type="InterPro" id="IPR026590">
    <property type="entry name" value="Ssirtuin_cat_dom"/>
</dbReference>
<feature type="binding site" evidence="9 10">
    <location>
        <position position="266"/>
    </location>
    <ligand>
        <name>Zn(2+)</name>
        <dbReference type="ChEBI" id="CHEBI:29105"/>
    </ligand>
</feature>
<dbReference type="PANTHER" id="PTHR11085">
    <property type="entry name" value="NAD-DEPENDENT PROTEIN DEACYLASE SIRTUIN-5, MITOCHONDRIAL-RELATED"/>
    <property type="match status" value="1"/>
</dbReference>
<dbReference type="GO" id="GO:0017136">
    <property type="term" value="F:histone deacetylase activity, NAD-dependent"/>
    <property type="evidence" value="ECO:0007669"/>
    <property type="project" value="InterPro"/>
</dbReference>
<accession>A0AAD5X041</accession>
<reference evidence="13" key="1">
    <citation type="submission" date="2020-05" db="EMBL/GenBank/DDBJ databases">
        <title>Phylogenomic resolution of chytrid fungi.</title>
        <authorList>
            <person name="Stajich J.E."/>
            <person name="Amses K."/>
            <person name="Simmons R."/>
            <person name="Seto K."/>
            <person name="Myers J."/>
            <person name="Bonds A."/>
            <person name="Quandt C.A."/>
            <person name="Barry K."/>
            <person name="Liu P."/>
            <person name="Grigoriev I."/>
            <person name="Longcore J.E."/>
            <person name="James T.Y."/>
        </authorList>
    </citation>
    <scope>NUCLEOTIDE SEQUENCE</scope>
    <source>
        <strain evidence="13">JEL0318</strain>
    </source>
</reference>
<feature type="binding site" evidence="9 10">
    <location>
        <position position="263"/>
    </location>
    <ligand>
        <name>Zn(2+)</name>
        <dbReference type="ChEBI" id="CHEBI:29105"/>
    </ligand>
</feature>
<comment type="similarity">
    <text evidence="1">Belongs to the sirtuin family. Class I subfamily.</text>
</comment>
<dbReference type="PANTHER" id="PTHR11085:SF6">
    <property type="entry name" value="NAD-DEPENDENT PROTEIN DEACETYLASE SIRTUIN-2"/>
    <property type="match status" value="1"/>
</dbReference>
<feature type="binding site" evidence="9 10">
    <location>
        <position position="215"/>
    </location>
    <ligand>
        <name>Zn(2+)</name>
        <dbReference type="ChEBI" id="CHEBI:29105"/>
    </ligand>
</feature>
<protein>
    <recommendedName>
        <fullName evidence="2">protein acetyllysine N-acetyltransferase</fullName>
        <ecNumber evidence="2">2.3.1.286</ecNumber>
    </recommendedName>
</protein>
<dbReference type="Gene3D" id="3.40.50.1220">
    <property type="entry name" value="TPP-binding domain"/>
    <property type="match status" value="1"/>
</dbReference>
<dbReference type="InterPro" id="IPR003000">
    <property type="entry name" value="Sirtuin"/>
</dbReference>
<evidence type="ECO:0000256" key="9">
    <source>
        <dbReference type="PIRSR" id="PIRSR037938-3"/>
    </source>
</evidence>
<dbReference type="Gene3D" id="3.30.1600.10">
    <property type="entry name" value="SIR2/SIRT2 'Small Domain"/>
    <property type="match status" value="1"/>
</dbReference>